<reference evidence="3" key="2">
    <citation type="submission" date="2016-03" db="EMBL/GenBank/DDBJ databases">
        <authorList>
            <person name="Ploux O."/>
        </authorList>
    </citation>
    <scope>NUCLEOTIDE SEQUENCE [LARGE SCALE GENOMIC DNA]</scope>
    <source>
        <strain evidence="3">PP9</strain>
    </source>
</reference>
<dbReference type="KEGG" id="rst:ATY39_03345"/>
<dbReference type="RefSeq" id="WP_066785817.1">
    <property type="nucleotide sequence ID" value="NZ_CP014806.1"/>
</dbReference>
<keyword evidence="3" id="KW-1185">Reference proteome</keyword>
<keyword evidence="1" id="KW-0812">Transmembrane</keyword>
<dbReference type="EMBL" id="CP014806">
    <property type="protein sequence ID" value="AMW98559.1"/>
    <property type="molecule type" value="Genomic_DNA"/>
</dbReference>
<evidence type="ECO:0000313" key="3">
    <source>
        <dbReference type="Proteomes" id="UP000076021"/>
    </source>
</evidence>
<dbReference type="Proteomes" id="UP000076021">
    <property type="component" value="Chromosome"/>
</dbReference>
<evidence type="ECO:0000256" key="1">
    <source>
        <dbReference type="SAM" id="Phobius"/>
    </source>
</evidence>
<keyword evidence="1" id="KW-0472">Membrane</keyword>
<name>A0A143HAT1_9BACL</name>
<dbReference type="OrthoDB" id="3173919at2"/>
<organism evidence="2 3">
    <name type="scientific">Rummeliibacillus stabekisii</name>
    <dbReference type="NCBI Taxonomy" id="241244"/>
    <lineage>
        <taxon>Bacteria</taxon>
        <taxon>Bacillati</taxon>
        <taxon>Bacillota</taxon>
        <taxon>Bacilli</taxon>
        <taxon>Bacillales</taxon>
        <taxon>Caryophanaceae</taxon>
        <taxon>Rummeliibacillus</taxon>
    </lineage>
</organism>
<evidence type="ECO:0000313" key="2">
    <source>
        <dbReference type="EMBL" id="AMW98559.1"/>
    </source>
</evidence>
<reference evidence="2 3" key="1">
    <citation type="journal article" date="2016" name="Genome Announc.">
        <title>Whole-Genome Sequence of Rummeliibacillus stabekisii Strain PP9 Isolated from Antarctic Soil.</title>
        <authorList>
            <person name="da Mota F.F."/>
            <person name="Vollu R.E."/>
            <person name="Jurelevicius D."/>
            <person name="Seldin L."/>
        </authorList>
    </citation>
    <scope>NUCLEOTIDE SEQUENCE [LARGE SCALE GENOMIC DNA]</scope>
    <source>
        <strain evidence="2 3">PP9</strain>
    </source>
</reference>
<dbReference type="Pfam" id="PF13630">
    <property type="entry name" value="SdpI"/>
    <property type="match status" value="1"/>
</dbReference>
<feature type="transmembrane region" description="Helical" evidence="1">
    <location>
        <begin position="18"/>
        <end position="36"/>
    </location>
</feature>
<accession>A0A143HAT1</accession>
<feature type="transmembrane region" description="Helical" evidence="1">
    <location>
        <begin position="42"/>
        <end position="61"/>
    </location>
</feature>
<gene>
    <name evidence="2" type="ORF">ATY39_03345</name>
</gene>
<dbReference type="STRING" id="241244.ATY39_03345"/>
<dbReference type="AlphaFoldDB" id="A0A143HAT1"/>
<keyword evidence="1" id="KW-1133">Transmembrane helix</keyword>
<dbReference type="InterPro" id="IPR025962">
    <property type="entry name" value="SdpI/YhfL"/>
</dbReference>
<protein>
    <submittedName>
        <fullName evidence="2">Uncharacterized protein</fullName>
    </submittedName>
</protein>
<sequence length="74" mass="8428">MKNKVLWKEGNKYSAKLLILYGVILMILEIVVSLAFSNGEYTIFVIIGLMIVSSILLIMAVERKLKQLEKTLLE</sequence>
<proteinExistence type="predicted"/>